<dbReference type="GeneID" id="87818400"/>
<reference evidence="4" key="2">
    <citation type="submission" date="2023-05" db="EMBL/GenBank/DDBJ databases">
        <authorList>
            <consortium name="Lawrence Berkeley National Laboratory"/>
            <person name="Steindorff A."/>
            <person name="Hensen N."/>
            <person name="Bonometti L."/>
            <person name="Westerberg I."/>
            <person name="Brannstrom I.O."/>
            <person name="Guillou S."/>
            <person name="Cros-Aarteil S."/>
            <person name="Calhoun S."/>
            <person name="Haridas S."/>
            <person name="Kuo A."/>
            <person name="Mondo S."/>
            <person name="Pangilinan J."/>
            <person name="Riley R."/>
            <person name="Labutti K."/>
            <person name="Andreopoulos B."/>
            <person name="Lipzen A."/>
            <person name="Chen C."/>
            <person name="Yanf M."/>
            <person name="Daum C."/>
            <person name="Ng V."/>
            <person name="Clum A."/>
            <person name="Ohm R."/>
            <person name="Martin F."/>
            <person name="Silar P."/>
            <person name="Natvig D."/>
            <person name="Lalanne C."/>
            <person name="Gautier V."/>
            <person name="Ament-Velasquez S.L."/>
            <person name="Kruys A."/>
            <person name="Hutchinson M.I."/>
            <person name="Powell A.J."/>
            <person name="Barry K."/>
            <person name="Miller A.N."/>
            <person name="Grigoriev I.V."/>
            <person name="Debuchy R."/>
            <person name="Gladieux P."/>
            <person name="Thoren M.H."/>
            <person name="Johannesson H."/>
        </authorList>
    </citation>
    <scope>NUCLEOTIDE SEQUENCE</scope>
    <source>
        <strain evidence="4">CBS 141.50</strain>
    </source>
</reference>
<dbReference type="EMBL" id="MU853621">
    <property type="protein sequence ID" value="KAK4140884.1"/>
    <property type="molecule type" value="Genomic_DNA"/>
</dbReference>
<feature type="compositionally biased region" description="Polar residues" evidence="2">
    <location>
        <begin position="204"/>
        <end position="216"/>
    </location>
</feature>
<feature type="region of interest" description="Disordered" evidence="2">
    <location>
        <begin position="1418"/>
        <end position="1439"/>
    </location>
</feature>
<dbReference type="Pfam" id="PF00385">
    <property type="entry name" value="Chromo"/>
    <property type="match status" value="1"/>
</dbReference>
<dbReference type="InterPro" id="IPR016197">
    <property type="entry name" value="Chromo-like_dom_sf"/>
</dbReference>
<dbReference type="PROSITE" id="PS50013">
    <property type="entry name" value="CHROMO_2"/>
    <property type="match status" value="1"/>
</dbReference>
<gene>
    <name evidence="4" type="ORF">C8A04DRAFT_31544</name>
</gene>
<evidence type="ECO:0000256" key="2">
    <source>
        <dbReference type="SAM" id="MobiDB-lite"/>
    </source>
</evidence>
<sequence length="1439" mass="161595">MFRFNPRASNEASPVDGEVSDDDISLTSTVKDEDPNKEYVVENIRAEWEDNNHNMFYLVEWTDFPLHESTWEPEAGLGPALKANWEEDKKSYATPEFQDAWVKKHRDAQVEAEKQHNARHRRRNRKRRKLGLPLTKPIDDESSDEAEEENTTEIAGSEKYAATPATAPAVGSQSIGPGSARLPPPLGARGKEPTEPPQIRAVNRAQQTAATQPTGYQGTGRRTSKTSIDSLSKSIPGPSTSNSKRVPESGPKPAPENRRALTAKKSTIQPAGNIFTGGKQTKSRPNLAIAMADTSREPKLFEKHRTRRLAELRSRGKEDMAPDISQLDLLDLRSKQTINRRSSRGSAASPTVVQSPQQELPSPLGPPQPRPSALSSARSTLVGEDGAPQAKRRKSVRFLVDVDQRDFVEEPEQMDIDSPPVRQRPSLEMEGWALRAQGSQNSDKKLVCGRLSLEATFCKLPQSAPGQREWLSTFLAKESLEFGHTCFSGATYGQLQPLIQERLASGMIIPKTDGNSFDTMAENLAAGMLALYHGDSEYSILLYPTKSDEWKTILPNVVPASPSEAALGYYIFSSLDEPRLILPPLGPAPAPQPLLAQVKGGIQDSAEYPPRDSVFKQLFGFEYEKILPVTTRKEPAEEHSFFLAIPDSRREISQAVFHWLRARNPKCRVFTSSRNGGWNAFRSQVETTPGVVIIHELLAWNMRRIPGLSKFLLTRNDEYWCITEPVHGLPLYPSIPEPGRLEPPGDTRLTRLFPYRTAIFLAPSFFVSEPQRSLEFLRWFMDKWVGKFYYRLITAYNIHEYLAELAEERADARQELQATAGGDSKLLKTEANLRGLTMEDCSNRYRIAELALDLHVTRIMEAGPFAHDEDNSTLVYADPSIDPNDEQSLVNWFGWWATLRADQFRKFHVIGSNRTISQHGCRRGERRVRIPKYTTVTLNDPDAVLEVLQERNDQVGASEGNGKAGDFAVQGPPDGHGRADFNQDGQWVFRSELIWKEESQAFEGYLDRLSRLDGNRYQWNLFKFPISWSDSEMADHFGDFTRRYSRILDWFKFTFPFGGRPRDPGGPKSPPGYNTYAGFFYTINDRDWDSPEPGSPKTTPQRHPWIGIYRPVNPHRRPYSRCEVIIWDPTARTRFPNGKGPAEKDLIYMQRQLLQHVRYHSDEKNPGTWLDQAWYGGWDWPAECDAGNPIDVTLQFLEALLSDLHHFLPAPDHVMGSKGWKKIELGPPFDPSPEPPSVPDPQQSSIKPSYRPSIPRSPDVASNSDSLFVEQDQGVPMDIDSVTEMGDGNDPTSHGGHGASDINMEEAAEGDDEDENTRIIFHPPRGHTRDRSTAVRSRCTNRLYEAARLARANGDNLSRTWPGDGIGAGGTGISTTHMDYSYLPTKEWYREQKAEGRGFAHVNVDSWEGVFSALKIPEEKRAGSSVTSASGSVDGRREE</sequence>
<feature type="compositionally biased region" description="Pro residues" evidence="2">
    <location>
        <begin position="1228"/>
        <end position="1239"/>
    </location>
</feature>
<organism evidence="4 5">
    <name type="scientific">Dichotomopilus funicola</name>
    <dbReference type="NCBI Taxonomy" id="1934379"/>
    <lineage>
        <taxon>Eukaryota</taxon>
        <taxon>Fungi</taxon>
        <taxon>Dikarya</taxon>
        <taxon>Ascomycota</taxon>
        <taxon>Pezizomycotina</taxon>
        <taxon>Sordariomycetes</taxon>
        <taxon>Sordariomycetidae</taxon>
        <taxon>Sordariales</taxon>
        <taxon>Chaetomiaceae</taxon>
        <taxon>Dichotomopilus</taxon>
    </lineage>
</organism>
<dbReference type="CDD" id="cd18966">
    <property type="entry name" value="chromodomain"/>
    <property type="match status" value="1"/>
</dbReference>
<dbReference type="SUPFAM" id="SSF54160">
    <property type="entry name" value="Chromo domain-like"/>
    <property type="match status" value="1"/>
</dbReference>
<dbReference type="Proteomes" id="UP001302676">
    <property type="component" value="Unassembled WGS sequence"/>
</dbReference>
<name>A0AAN6UXQ2_9PEZI</name>
<feature type="region of interest" description="Disordered" evidence="2">
    <location>
        <begin position="92"/>
        <end position="304"/>
    </location>
</feature>
<protein>
    <recommendedName>
        <fullName evidence="3">Chromo domain-containing protein</fullName>
    </recommendedName>
</protein>
<dbReference type="Gene3D" id="2.40.50.40">
    <property type="match status" value="1"/>
</dbReference>
<feature type="region of interest" description="Disordered" evidence="2">
    <location>
        <begin position="1"/>
        <end position="31"/>
    </location>
</feature>
<feature type="compositionally biased region" description="Polar residues" evidence="2">
    <location>
        <begin position="225"/>
        <end position="244"/>
    </location>
</feature>
<accession>A0AAN6UXQ2</accession>
<keyword evidence="5" id="KW-1185">Reference proteome</keyword>
<evidence type="ECO:0000259" key="3">
    <source>
        <dbReference type="PROSITE" id="PS50013"/>
    </source>
</evidence>
<feature type="region of interest" description="Disordered" evidence="2">
    <location>
        <begin position="1219"/>
        <end position="1263"/>
    </location>
</feature>
<dbReference type="RefSeq" id="XP_062634255.1">
    <property type="nucleotide sequence ID" value="XM_062781787.1"/>
</dbReference>
<comment type="caution">
    <text evidence="4">The sequence shown here is derived from an EMBL/GenBank/DDBJ whole genome shotgun (WGS) entry which is preliminary data.</text>
</comment>
<feature type="region of interest" description="Disordered" evidence="2">
    <location>
        <begin position="338"/>
        <end position="392"/>
    </location>
</feature>
<feature type="compositionally biased region" description="Low complexity" evidence="2">
    <location>
        <begin position="1423"/>
        <end position="1433"/>
    </location>
</feature>
<feature type="compositionally biased region" description="Basic and acidic residues" evidence="2">
    <location>
        <begin position="294"/>
        <end position="304"/>
    </location>
</feature>
<evidence type="ECO:0000313" key="5">
    <source>
        <dbReference type="Proteomes" id="UP001302676"/>
    </source>
</evidence>
<feature type="domain" description="Chromo" evidence="3">
    <location>
        <begin position="39"/>
        <end position="113"/>
    </location>
</feature>
<dbReference type="GO" id="GO:0006338">
    <property type="term" value="P:chromatin remodeling"/>
    <property type="evidence" value="ECO:0007669"/>
    <property type="project" value="UniProtKB-ARBA"/>
</dbReference>
<feature type="compositionally biased region" description="Polar residues" evidence="2">
    <location>
        <begin position="338"/>
        <end position="353"/>
    </location>
</feature>
<feature type="region of interest" description="Disordered" evidence="2">
    <location>
        <begin position="1279"/>
        <end position="1301"/>
    </location>
</feature>
<feature type="compositionally biased region" description="Basic and acidic residues" evidence="2">
    <location>
        <begin position="107"/>
        <end position="116"/>
    </location>
</feature>
<comment type="subunit">
    <text evidence="1">Component of the NuA4 histone acetyltransferase complex.</text>
</comment>
<feature type="compositionally biased region" description="Acidic residues" evidence="2">
    <location>
        <begin position="140"/>
        <end position="151"/>
    </location>
</feature>
<feature type="compositionally biased region" description="Basic residues" evidence="2">
    <location>
        <begin position="117"/>
        <end position="130"/>
    </location>
</feature>
<dbReference type="InterPro" id="IPR000953">
    <property type="entry name" value="Chromo/chromo_shadow_dom"/>
</dbReference>
<proteinExistence type="predicted"/>
<evidence type="ECO:0000313" key="4">
    <source>
        <dbReference type="EMBL" id="KAK4140884.1"/>
    </source>
</evidence>
<reference evidence="4" key="1">
    <citation type="journal article" date="2023" name="Mol. Phylogenet. Evol.">
        <title>Genome-scale phylogeny and comparative genomics of the fungal order Sordariales.</title>
        <authorList>
            <person name="Hensen N."/>
            <person name="Bonometti L."/>
            <person name="Westerberg I."/>
            <person name="Brannstrom I.O."/>
            <person name="Guillou S."/>
            <person name="Cros-Aarteil S."/>
            <person name="Calhoun S."/>
            <person name="Haridas S."/>
            <person name="Kuo A."/>
            <person name="Mondo S."/>
            <person name="Pangilinan J."/>
            <person name="Riley R."/>
            <person name="LaButti K."/>
            <person name="Andreopoulos B."/>
            <person name="Lipzen A."/>
            <person name="Chen C."/>
            <person name="Yan M."/>
            <person name="Daum C."/>
            <person name="Ng V."/>
            <person name="Clum A."/>
            <person name="Steindorff A."/>
            <person name="Ohm R.A."/>
            <person name="Martin F."/>
            <person name="Silar P."/>
            <person name="Natvig D.O."/>
            <person name="Lalanne C."/>
            <person name="Gautier V."/>
            <person name="Ament-Velasquez S.L."/>
            <person name="Kruys A."/>
            <person name="Hutchinson M.I."/>
            <person name="Powell A.J."/>
            <person name="Barry K."/>
            <person name="Miller A.N."/>
            <person name="Grigoriev I.V."/>
            <person name="Debuchy R."/>
            <person name="Gladieux P."/>
            <person name="Hiltunen Thoren M."/>
            <person name="Johannesson H."/>
        </authorList>
    </citation>
    <scope>NUCLEOTIDE SEQUENCE</scope>
    <source>
        <strain evidence="4">CBS 141.50</strain>
    </source>
</reference>
<evidence type="ECO:0000256" key="1">
    <source>
        <dbReference type="ARBA" id="ARBA00011353"/>
    </source>
</evidence>
<dbReference type="InterPro" id="IPR023780">
    <property type="entry name" value="Chromo_domain"/>
</dbReference>